<dbReference type="InterPro" id="IPR002059">
    <property type="entry name" value="CSP_DNA-bd"/>
</dbReference>
<sequence length="86" mass="9598">MEVIAEAAVVVLTEENVTNGFLMQGKVKWYDAVKGFGFIQTEEGKDIFVHRTGVKDSRFGLETDQAVQFETKESDRGPVAFNVEVI</sequence>
<keyword evidence="3" id="KW-0238">DNA-binding</keyword>
<dbReference type="InterPro" id="IPR012340">
    <property type="entry name" value="NA-bd_OB-fold"/>
</dbReference>
<evidence type="ECO:0000313" key="3">
    <source>
        <dbReference type="EMBL" id="SHF87540.1"/>
    </source>
</evidence>
<dbReference type="PANTHER" id="PTHR46565">
    <property type="entry name" value="COLD SHOCK DOMAIN PROTEIN 2"/>
    <property type="match status" value="1"/>
</dbReference>
<dbReference type="Gene3D" id="2.40.50.140">
    <property type="entry name" value="Nucleic acid-binding proteins"/>
    <property type="match status" value="1"/>
</dbReference>
<name>A0A1M5F7H0_9BACT</name>
<dbReference type="PANTHER" id="PTHR46565:SF20">
    <property type="entry name" value="COLD SHOCK DOMAIN-CONTAINING PROTEIN 4"/>
    <property type="match status" value="1"/>
</dbReference>
<dbReference type="Pfam" id="PF00313">
    <property type="entry name" value="CSD"/>
    <property type="match status" value="1"/>
</dbReference>
<keyword evidence="4" id="KW-1185">Reference proteome</keyword>
<dbReference type="InterPro" id="IPR011129">
    <property type="entry name" value="CSD"/>
</dbReference>
<dbReference type="PROSITE" id="PS51857">
    <property type="entry name" value="CSD_2"/>
    <property type="match status" value="1"/>
</dbReference>
<dbReference type="PRINTS" id="PR00050">
    <property type="entry name" value="COLDSHOCK"/>
</dbReference>
<dbReference type="SMART" id="SM00357">
    <property type="entry name" value="CSP"/>
    <property type="match status" value="1"/>
</dbReference>
<dbReference type="AlphaFoldDB" id="A0A1M5F7H0"/>
<dbReference type="GO" id="GO:0005829">
    <property type="term" value="C:cytosol"/>
    <property type="evidence" value="ECO:0007669"/>
    <property type="project" value="UniProtKB-ARBA"/>
</dbReference>
<dbReference type="PROSITE" id="PS00352">
    <property type="entry name" value="CSD_1"/>
    <property type="match status" value="1"/>
</dbReference>
<organism evidence="3 4">
    <name type="scientific">Mariniphaga anaerophila</name>
    <dbReference type="NCBI Taxonomy" id="1484053"/>
    <lineage>
        <taxon>Bacteria</taxon>
        <taxon>Pseudomonadati</taxon>
        <taxon>Bacteroidota</taxon>
        <taxon>Bacteroidia</taxon>
        <taxon>Marinilabiliales</taxon>
        <taxon>Prolixibacteraceae</taxon>
        <taxon>Mariniphaga</taxon>
    </lineage>
</organism>
<dbReference type="GO" id="GO:0003677">
    <property type="term" value="F:DNA binding"/>
    <property type="evidence" value="ECO:0007669"/>
    <property type="project" value="UniProtKB-KW"/>
</dbReference>
<dbReference type="Proteomes" id="UP000184164">
    <property type="component" value="Unassembled WGS sequence"/>
</dbReference>
<evidence type="ECO:0000313" key="4">
    <source>
        <dbReference type="Proteomes" id="UP000184164"/>
    </source>
</evidence>
<dbReference type="STRING" id="1484053.SAMN05444274_11153"/>
<proteinExistence type="predicted"/>
<dbReference type="SUPFAM" id="SSF50249">
    <property type="entry name" value="Nucleic acid-binding proteins"/>
    <property type="match status" value="1"/>
</dbReference>
<protein>
    <submittedName>
        <fullName evidence="3">Cold-shock DNA-binding protein family</fullName>
    </submittedName>
</protein>
<feature type="domain" description="CSD" evidence="2">
    <location>
        <begin position="22"/>
        <end position="85"/>
    </location>
</feature>
<dbReference type="EMBL" id="FQUM01000011">
    <property type="protein sequence ID" value="SHF87540.1"/>
    <property type="molecule type" value="Genomic_DNA"/>
</dbReference>
<evidence type="ECO:0000256" key="1">
    <source>
        <dbReference type="RuleBase" id="RU000408"/>
    </source>
</evidence>
<dbReference type="InterPro" id="IPR019844">
    <property type="entry name" value="CSD_CS"/>
</dbReference>
<dbReference type="CDD" id="cd04458">
    <property type="entry name" value="CSP_CDS"/>
    <property type="match status" value="1"/>
</dbReference>
<accession>A0A1M5F7H0</accession>
<evidence type="ECO:0000259" key="2">
    <source>
        <dbReference type="PROSITE" id="PS51857"/>
    </source>
</evidence>
<gene>
    <name evidence="3" type="ORF">SAMN05444274_11153</name>
</gene>
<reference evidence="3 4" key="1">
    <citation type="submission" date="2016-11" db="EMBL/GenBank/DDBJ databases">
        <authorList>
            <person name="Jaros S."/>
            <person name="Januszkiewicz K."/>
            <person name="Wedrychowicz H."/>
        </authorList>
    </citation>
    <scope>NUCLEOTIDE SEQUENCE [LARGE SCALE GENOMIC DNA]</scope>
    <source>
        <strain evidence="3 4">DSM 26910</strain>
    </source>
</reference>
<comment type="subcellular location">
    <subcellularLocation>
        <location evidence="1">Cytoplasm</location>
    </subcellularLocation>
</comment>